<dbReference type="Proteomes" id="UP000054097">
    <property type="component" value="Unassembled WGS sequence"/>
</dbReference>
<keyword evidence="1" id="KW-0175">Coiled coil</keyword>
<proteinExistence type="predicted"/>
<gene>
    <name evidence="2" type="ORF">M408DRAFT_29197</name>
</gene>
<accession>A0A0C2W5Z8</accession>
<dbReference type="AlphaFoldDB" id="A0A0C2W5Z8"/>
<dbReference type="InterPro" id="IPR032675">
    <property type="entry name" value="LRR_dom_sf"/>
</dbReference>
<dbReference type="Gene3D" id="3.80.10.10">
    <property type="entry name" value="Ribonuclease Inhibitor"/>
    <property type="match status" value="1"/>
</dbReference>
<name>A0A0C2W5Z8_SERVB</name>
<dbReference type="STRING" id="933852.A0A0C2W5Z8"/>
<reference evidence="2 3" key="1">
    <citation type="submission" date="2014-04" db="EMBL/GenBank/DDBJ databases">
        <authorList>
            <consortium name="DOE Joint Genome Institute"/>
            <person name="Kuo A."/>
            <person name="Zuccaro A."/>
            <person name="Kohler A."/>
            <person name="Nagy L.G."/>
            <person name="Floudas D."/>
            <person name="Copeland A."/>
            <person name="Barry K.W."/>
            <person name="Cichocki N."/>
            <person name="Veneault-Fourrey C."/>
            <person name="LaButti K."/>
            <person name="Lindquist E.A."/>
            <person name="Lipzen A."/>
            <person name="Lundell T."/>
            <person name="Morin E."/>
            <person name="Murat C."/>
            <person name="Sun H."/>
            <person name="Tunlid A."/>
            <person name="Henrissat B."/>
            <person name="Grigoriev I.V."/>
            <person name="Hibbett D.S."/>
            <person name="Martin F."/>
            <person name="Nordberg H.P."/>
            <person name="Cantor M.N."/>
            <person name="Hua S.X."/>
        </authorList>
    </citation>
    <scope>NUCLEOTIDE SEQUENCE [LARGE SCALE GENOMIC DNA]</scope>
    <source>
        <strain evidence="2 3">MAFF 305830</strain>
    </source>
</reference>
<sequence>MSESLGNRDRTSNRVPSQHEIASLRALALEKQERLANVAASTRLLQIAASEVRHRYQEQSKILEELQSELKMSDEATGSLEKATLLLEKDLAAISGLLHPIRRTPDDVLRLIFEDVVQSEVQVAEDKRQWVAVWLSHVCRRWRSIAVSTPRIWSHMSFAIKPSGFFNSGALSTFLARAKSVPISVKLKFSVSNYVSAASLQRVYELFDPNILQPSRISMLEIKIDPASSYSFLDRFPQFPVEEIDTLTLSVPAYGQESMGMACLVSRFKRVRKLLIKDSTFGSLSVPLKHSTAPNLEELVAIRVKRLPLLELLTQLPNLRYFMAKSCTITEPTTDAFNDSVLPSLEILNIHGTSFPWANVQCPRLTKFIISMANVLETETEEMSEFLERSKTIRDLTFEKGNHIQLSQLVRRAPQITRLEIEDDRGGTIIRDTFVDELILPHLHELTFSGVSRRLPIAGLNEAIRIRRMRKNYLQGANTGPVFNLLEEILVEISPQDVSLLDKENKEYLEKFLDYGAYCEDPLLWIYYCIEDEDVK</sequence>
<dbReference type="OrthoDB" id="2269034at2759"/>
<evidence type="ECO:0000256" key="1">
    <source>
        <dbReference type="SAM" id="Coils"/>
    </source>
</evidence>
<evidence type="ECO:0000313" key="3">
    <source>
        <dbReference type="Proteomes" id="UP000054097"/>
    </source>
</evidence>
<keyword evidence="3" id="KW-1185">Reference proteome</keyword>
<dbReference type="HOGENOM" id="CLU_032935_2_0_1"/>
<feature type="coiled-coil region" evidence="1">
    <location>
        <begin position="49"/>
        <end position="76"/>
    </location>
</feature>
<reference evidence="3" key="2">
    <citation type="submission" date="2015-01" db="EMBL/GenBank/DDBJ databases">
        <title>Evolutionary Origins and Diversification of the Mycorrhizal Mutualists.</title>
        <authorList>
            <consortium name="DOE Joint Genome Institute"/>
            <consortium name="Mycorrhizal Genomics Consortium"/>
            <person name="Kohler A."/>
            <person name="Kuo A."/>
            <person name="Nagy L.G."/>
            <person name="Floudas D."/>
            <person name="Copeland A."/>
            <person name="Barry K.W."/>
            <person name="Cichocki N."/>
            <person name="Veneault-Fourrey C."/>
            <person name="LaButti K."/>
            <person name="Lindquist E.A."/>
            <person name="Lipzen A."/>
            <person name="Lundell T."/>
            <person name="Morin E."/>
            <person name="Murat C."/>
            <person name="Riley R."/>
            <person name="Ohm R."/>
            <person name="Sun H."/>
            <person name="Tunlid A."/>
            <person name="Henrissat B."/>
            <person name="Grigoriev I.V."/>
            <person name="Hibbett D.S."/>
            <person name="Martin F."/>
        </authorList>
    </citation>
    <scope>NUCLEOTIDE SEQUENCE [LARGE SCALE GENOMIC DNA]</scope>
    <source>
        <strain evidence="3">MAFF 305830</strain>
    </source>
</reference>
<protein>
    <submittedName>
        <fullName evidence="2">Uncharacterized protein</fullName>
    </submittedName>
</protein>
<organism evidence="2 3">
    <name type="scientific">Serendipita vermifera MAFF 305830</name>
    <dbReference type="NCBI Taxonomy" id="933852"/>
    <lineage>
        <taxon>Eukaryota</taxon>
        <taxon>Fungi</taxon>
        <taxon>Dikarya</taxon>
        <taxon>Basidiomycota</taxon>
        <taxon>Agaricomycotina</taxon>
        <taxon>Agaricomycetes</taxon>
        <taxon>Sebacinales</taxon>
        <taxon>Serendipitaceae</taxon>
        <taxon>Serendipita</taxon>
    </lineage>
</organism>
<evidence type="ECO:0000313" key="2">
    <source>
        <dbReference type="EMBL" id="KIM21883.1"/>
    </source>
</evidence>
<dbReference type="SUPFAM" id="SSF52047">
    <property type="entry name" value="RNI-like"/>
    <property type="match status" value="1"/>
</dbReference>
<dbReference type="EMBL" id="KN824369">
    <property type="protein sequence ID" value="KIM21883.1"/>
    <property type="molecule type" value="Genomic_DNA"/>
</dbReference>